<accession>A0A1H2IU70</accession>
<dbReference type="GO" id="GO:0160147">
    <property type="term" value="F:tRNA pseudouridine(38-40) synthase activity"/>
    <property type="evidence" value="ECO:0007669"/>
    <property type="project" value="UniProtKB-EC"/>
</dbReference>
<feature type="active site" description="Nucleophile" evidence="4 5">
    <location>
        <position position="61"/>
    </location>
</feature>
<dbReference type="InterPro" id="IPR020103">
    <property type="entry name" value="PsdUridine_synth_cat_dom_sf"/>
</dbReference>
<feature type="binding site" evidence="4 6">
    <location>
        <position position="119"/>
    </location>
    <ligand>
        <name>substrate</name>
    </ligand>
</feature>
<protein>
    <recommendedName>
        <fullName evidence="4">tRNA pseudouridine synthase A</fullName>
        <ecNumber evidence="4">5.4.99.12</ecNumber>
    </recommendedName>
    <alternativeName>
        <fullName evidence="4">tRNA pseudouridine(38-40) synthase</fullName>
    </alternativeName>
    <alternativeName>
        <fullName evidence="4">tRNA pseudouridylate synthase I</fullName>
    </alternativeName>
    <alternativeName>
        <fullName evidence="4">tRNA-uridine isomerase I</fullName>
    </alternativeName>
</protein>
<proteinExistence type="inferred from homology"/>
<comment type="catalytic activity">
    <reaction evidence="4 7">
        <text>uridine(38/39/40) in tRNA = pseudouridine(38/39/40) in tRNA</text>
        <dbReference type="Rhea" id="RHEA:22376"/>
        <dbReference type="Rhea" id="RHEA-COMP:10085"/>
        <dbReference type="Rhea" id="RHEA-COMP:10087"/>
        <dbReference type="ChEBI" id="CHEBI:65314"/>
        <dbReference type="ChEBI" id="CHEBI:65315"/>
        <dbReference type="EC" id="5.4.99.12"/>
    </reaction>
</comment>
<sequence length="271" mass="30647">MTDFNNDITFANYRMDVRYDGQNYYGWQRHKGKPTIQGALEHAVTKCFGLRHNVEGSGRTDRGAHATGQVASIRLPEDINEKEALFNFNIVLEKNIEITSLKKMSDSFHARESAIGKCYIYKIWNHPRLPSEMNGKVWYVPEKLNVKAMDKACSYFTGTKDFASFAKVPNYKRATSVRTVHSLTLTEEDPLLCFSIIADGFLYKMVRNIVRALVKVGEGRSKVDDIPRIIDAKNRKAAPGTAPASGLYLDTVFYDKKSMDDAIKTDQTEAI</sequence>
<dbReference type="AlphaFoldDB" id="A0A1H2IU70"/>
<name>A0A1H2IU70_9BACT</name>
<evidence type="ECO:0000256" key="1">
    <source>
        <dbReference type="ARBA" id="ARBA00009375"/>
    </source>
</evidence>
<dbReference type="InterPro" id="IPR020095">
    <property type="entry name" value="PsdUridine_synth_TruA_C"/>
</dbReference>
<evidence type="ECO:0000256" key="4">
    <source>
        <dbReference type="HAMAP-Rule" id="MF_00171"/>
    </source>
</evidence>
<comment type="caution">
    <text evidence="4">Lacks conserved residue(s) required for the propagation of feature annotation.</text>
</comment>
<reference evidence="10" key="1">
    <citation type="submission" date="2016-10" db="EMBL/GenBank/DDBJ databases">
        <authorList>
            <person name="Varghese N."/>
            <person name="Submissions S."/>
        </authorList>
    </citation>
    <scope>NUCLEOTIDE SEQUENCE [LARGE SCALE GENOMIC DNA]</scope>
    <source>
        <strain evidence="10">DSM 3384</strain>
    </source>
</reference>
<keyword evidence="2 4" id="KW-0819">tRNA processing</keyword>
<keyword evidence="3 4" id="KW-0413">Isomerase</keyword>
<evidence type="ECO:0000256" key="2">
    <source>
        <dbReference type="ARBA" id="ARBA00022694"/>
    </source>
</evidence>
<dbReference type="CDD" id="cd02570">
    <property type="entry name" value="PseudoU_synth_EcTruA"/>
    <property type="match status" value="1"/>
</dbReference>
<comment type="similarity">
    <text evidence="1 4 7">Belongs to the tRNA pseudouridine synthase TruA family.</text>
</comment>
<dbReference type="PANTHER" id="PTHR11142:SF0">
    <property type="entry name" value="TRNA PSEUDOURIDINE SYNTHASE-LIKE 1"/>
    <property type="match status" value="1"/>
</dbReference>
<dbReference type="EC" id="5.4.99.12" evidence="4"/>
<evidence type="ECO:0000256" key="3">
    <source>
        <dbReference type="ARBA" id="ARBA00023235"/>
    </source>
</evidence>
<comment type="subunit">
    <text evidence="4">Homodimer.</text>
</comment>
<dbReference type="GO" id="GO:0003723">
    <property type="term" value="F:RNA binding"/>
    <property type="evidence" value="ECO:0007669"/>
    <property type="project" value="InterPro"/>
</dbReference>
<evidence type="ECO:0000256" key="5">
    <source>
        <dbReference type="PIRSR" id="PIRSR001430-1"/>
    </source>
</evidence>
<dbReference type="InterPro" id="IPR001406">
    <property type="entry name" value="PsdUridine_synth_TruA"/>
</dbReference>
<dbReference type="NCBIfam" id="TIGR00071">
    <property type="entry name" value="hisT_truA"/>
    <property type="match status" value="1"/>
</dbReference>
<dbReference type="GO" id="GO:0031119">
    <property type="term" value="P:tRNA pseudouridine synthesis"/>
    <property type="evidence" value="ECO:0007669"/>
    <property type="project" value="UniProtKB-UniRule"/>
</dbReference>
<comment type="function">
    <text evidence="4">Formation of pseudouridine at positions 38, 39 and 40 in the anticodon stem and loop of transfer RNAs.</text>
</comment>
<dbReference type="PANTHER" id="PTHR11142">
    <property type="entry name" value="PSEUDOURIDYLATE SYNTHASE"/>
    <property type="match status" value="1"/>
</dbReference>
<dbReference type="EMBL" id="FNLL01000009">
    <property type="protein sequence ID" value="SDU47622.1"/>
    <property type="molecule type" value="Genomic_DNA"/>
</dbReference>
<dbReference type="Proteomes" id="UP000199608">
    <property type="component" value="Unassembled WGS sequence"/>
</dbReference>
<dbReference type="InterPro" id="IPR020097">
    <property type="entry name" value="PsdUridine_synth_TruA_a/b_dom"/>
</dbReference>
<dbReference type="HAMAP" id="MF_00171">
    <property type="entry name" value="TruA"/>
    <property type="match status" value="1"/>
</dbReference>
<evidence type="ECO:0000259" key="8">
    <source>
        <dbReference type="Pfam" id="PF01416"/>
    </source>
</evidence>
<dbReference type="SUPFAM" id="SSF55120">
    <property type="entry name" value="Pseudouridine synthase"/>
    <property type="match status" value="1"/>
</dbReference>
<evidence type="ECO:0000313" key="10">
    <source>
        <dbReference type="Proteomes" id="UP000199608"/>
    </source>
</evidence>
<dbReference type="Gene3D" id="3.30.70.660">
    <property type="entry name" value="Pseudouridine synthase I, catalytic domain, C-terminal subdomain"/>
    <property type="match status" value="1"/>
</dbReference>
<dbReference type="Pfam" id="PF01416">
    <property type="entry name" value="PseudoU_synth_1"/>
    <property type="match status" value="2"/>
</dbReference>
<dbReference type="Gene3D" id="3.30.70.580">
    <property type="entry name" value="Pseudouridine synthase I, catalytic domain, N-terminal subdomain"/>
    <property type="match status" value="1"/>
</dbReference>
<feature type="domain" description="Pseudouridine synthase I TruA alpha/beta" evidence="8">
    <location>
        <begin position="18"/>
        <end position="71"/>
    </location>
</feature>
<evidence type="ECO:0000256" key="7">
    <source>
        <dbReference type="RuleBase" id="RU003792"/>
    </source>
</evidence>
<dbReference type="PIRSF" id="PIRSF001430">
    <property type="entry name" value="tRNA_psdUrid_synth"/>
    <property type="match status" value="1"/>
</dbReference>
<feature type="domain" description="Pseudouridine synthase I TruA alpha/beta" evidence="8">
    <location>
        <begin position="152"/>
        <end position="255"/>
    </location>
</feature>
<dbReference type="RefSeq" id="WP_092236096.1">
    <property type="nucleotide sequence ID" value="NZ_FNLL01000009.1"/>
</dbReference>
<keyword evidence="10" id="KW-1185">Reference proteome</keyword>
<dbReference type="InterPro" id="IPR020094">
    <property type="entry name" value="TruA/RsuA/RluB/E/F_N"/>
</dbReference>
<evidence type="ECO:0000256" key="6">
    <source>
        <dbReference type="PIRSR" id="PIRSR001430-2"/>
    </source>
</evidence>
<organism evidence="9 10">
    <name type="scientific">Desulfobacula phenolica</name>
    <dbReference type="NCBI Taxonomy" id="90732"/>
    <lineage>
        <taxon>Bacteria</taxon>
        <taxon>Pseudomonadati</taxon>
        <taxon>Thermodesulfobacteriota</taxon>
        <taxon>Desulfobacteria</taxon>
        <taxon>Desulfobacterales</taxon>
        <taxon>Desulfobacteraceae</taxon>
        <taxon>Desulfobacula</taxon>
    </lineage>
</organism>
<evidence type="ECO:0000313" key="9">
    <source>
        <dbReference type="EMBL" id="SDU47622.1"/>
    </source>
</evidence>
<gene>
    <name evidence="4" type="primary">truA</name>
    <name evidence="9" type="ORF">SAMN04487931_109178</name>
</gene>